<sequence>MLGLIFKVVIFIVGYVLPIGLSLHGWKNKKYEMIEYYLKYVYFFVIFENLVTPSLGRVIYRISSFLWCILHLTIYIILITPKLNYLNSIYDKISKINNQNNIGLYWNKYLVNPLNDKFNKIVKKLKTL</sequence>
<evidence type="ECO:0000256" key="1">
    <source>
        <dbReference type="SAM" id="Phobius"/>
    </source>
</evidence>
<evidence type="ECO:0000313" key="3">
    <source>
        <dbReference type="Proteomes" id="UP000030690"/>
    </source>
</evidence>
<reference evidence="2 3" key="1">
    <citation type="submission" date="2013-02" db="EMBL/GenBank/DDBJ databases">
        <title>The Genome Annotation of Plasmodium falciparum Vietnam Oak-Knoll (FVO).</title>
        <authorList>
            <consortium name="The Broad Institute Genome Sequencing Platform"/>
            <consortium name="The Broad Institute Genome Sequencing Center for Infectious Disease"/>
            <person name="Neafsey D."/>
            <person name="Hoffman S."/>
            <person name="Volkman S."/>
            <person name="Rosenthal P."/>
            <person name="Walker B."/>
            <person name="Young S.K."/>
            <person name="Zeng Q."/>
            <person name="Gargeya S."/>
            <person name="Fitzgerald M."/>
            <person name="Haas B."/>
            <person name="Abouelleil A."/>
            <person name="Allen A.W."/>
            <person name="Alvarado L."/>
            <person name="Arachchi H.M."/>
            <person name="Berlin A.M."/>
            <person name="Chapman S.B."/>
            <person name="Gainer-Dewar J."/>
            <person name="Goldberg J."/>
            <person name="Griggs A."/>
            <person name="Gujja S."/>
            <person name="Hansen M."/>
            <person name="Howarth C."/>
            <person name="Imamovic A."/>
            <person name="Ireland A."/>
            <person name="Larimer J."/>
            <person name="McCowan C."/>
            <person name="Murphy C."/>
            <person name="Pearson M."/>
            <person name="Poon T.W."/>
            <person name="Priest M."/>
            <person name="Roberts A."/>
            <person name="Saif S."/>
            <person name="Shea T."/>
            <person name="Sisk P."/>
            <person name="Sykes S."/>
            <person name="Wortman J."/>
            <person name="Nusbaum C."/>
            <person name="Birren B."/>
        </authorList>
    </citation>
    <scope>NUCLEOTIDE SEQUENCE [LARGE SCALE GENOMIC DNA]</scope>
    <source>
        <strain evidence="3">Vietnam Oak-Knoll (FVO)</strain>
    </source>
</reference>
<feature type="transmembrane region" description="Helical" evidence="1">
    <location>
        <begin position="36"/>
        <end position="52"/>
    </location>
</feature>
<gene>
    <name evidence="2" type="ORF">PFFVO_05818</name>
</gene>
<organism evidence="2 3">
    <name type="scientific">Plasmodium falciparum Vietnam Oak-Knoll</name>
    <name type="common">FVO</name>
    <dbReference type="NCBI Taxonomy" id="1036723"/>
    <lineage>
        <taxon>Eukaryota</taxon>
        <taxon>Sar</taxon>
        <taxon>Alveolata</taxon>
        <taxon>Apicomplexa</taxon>
        <taxon>Aconoidasida</taxon>
        <taxon>Haemosporida</taxon>
        <taxon>Plasmodiidae</taxon>
        <taxon>Plasmodium</taxon>
        <taxon>Plasmodium (Laverania)</taxon>
    </lineage>
</organism>
<proteinExistence type="predicted"/>
<dbReference type="Proteomes" id="UP000030690">
    <property type="component" value="Unassembled WGS sequence"/>
</dbReference>
<feature type="transmembrane region" description="Helical" evidence="1">
    <location>
        <begin position="58"/>
        <end position="78"/>
    </location>
</feature>
<dbReference type="AlphaFoldDB" id="A0A024UZ53"/>
<name>A0A024UZ53_PLAFA</name>
<feature type="transmembrane region" description="Helical" evidence="1">
    <location>
        <begin position="6"/>
        <end position="24"/>
    </location>
</feature>
<accession>A0A024UZ53</accession>
<reference evidence="2 3" key="2">
    <citation type="submission" date="2013-02" db="EMBL/GenBank/DDBJ databases">
        <title>The Genome Sequence of Plasmodium falciparum Vietnam Oak-Knoll (FVO).</title>
        <authorList>
            <consortium name="The Broad Institute Genome Sequencing Platform"/>
            <consortium name="The Broad Institute Genome Sequencing Center for Infectious Disease"/>
            <person name="Neafsey D."/>
            <person name="Cheeseman I."/>
            <person name="Volkman S."/>
            <person name="Adams J."/>
            <person name="Walker B."/>
            <person name="Young S.K."/>
            <person name="Zeng Q."/>
            <person name="Gargeya S."/>
            <person name="Fitzgerald M."/>
            <person name="Haas B."/>
            <person name="Abouelleil A."/>
            <person name="Alvarado L."/>
            <person name="Arachchi H.M."/>
            <person name="Berlin A.M."/>
            <person name="Chapman S.B."/>
            <person name="Dewar J."/>
            <person name="Goldberg J."/>
            <person name="Griggs A."/>
            <person name="Gujja S."/>
            <person name="Hansen M."/>
            <person name="Howarth C."/>
            <person name="Imamovic A."/>
            <person name="Larimer J."/>
            <person name="McCowan C."/>
            <person name="Murphy C."/>
            <person name="Neiman D."/>
            <person name="Pearson M."/>
            <person name="Priest M."/>
            <person name="Roberts A."/>
            <person name="Saif S."/>
            <person name="Shea T."/>
            <person name="Sisk P."/>
            <person name="Sykes S."/>
            <person name="Wortman J."/>
            <person name="Nusbaum C."/>
            <person name="Birren B."/>
        </authorList>
    </citation>
    <scope>NUCLEOTIDE SEQUENCE [LARGE SCALE GENOMIC DNA]</scope>
    <source>
        <strain evidence="3">Vietnam Oak-Knoll (FVO)</strain>
    </source>
</reference>
<dbReference type="OrthoDB" id="361576at2759"/>
<evidence type="ECO:0000313" key="2">
    <source>
        <dbReference type="EMBL" id="ETW15524.1"/>
    </source>
</evidence>
<protein>
    <submittedName>
        <fullName evidence="2">Uncharacterized protein</fullName>
    </submittedName>
</protein>
<keyword evidence="1" id="KW-0472">Membrane</keyword>
<dbReference type="EMBL" id="KI925184">
    <property type="protein sequence ID" value="ETW15524.1"/>
    <property type="molecule type" value="Genomic_DNA"/>
</dbReference>
<keyword evidence="1" id="KW-0812">Transmembrane</keyword>
<keyword evidence="1" id="KW-1133">Transmembrane helix</keyword>